<evidence type="ECO:0000313" key="2">
    <source>
        <dbReference type="Proteomes" id="UP001473063"/>
    </source>
</evidence>
<protein>
    <submittedName>
        <fullName evidence="1">Uncharacterized protein</fullName>
    </submittedName>
</protein>
<keyword evidence="2" id="KW-1185">Reference proteome</keyword>
<name>A0ABV1BG17_9FIRM</name>
<organism evidence="1 2">
    <name type="scientific">Blautia aquisgranensis</name>
    <dbReference type="NCBI Taxonomy" id="3133153"/>
    <lineage>
        <taxon>Bacteria</taxon>
        <taxon>Bacillati</taxon>
        <taxon>Bacillota</taxon>
        <taxon>Clostridia</taxon>
        <taxon>Lachnospirales</taxon>
        <taxon>Lachnospiraceae</taxon>
        <taxon>Blautia</taxon>
    </lineage>
</organism>
<sequence>MADIILVLTVLALFCFGGYFVNLADRFFGEIADTSQIKKEEPKMAKVLVLNTVSDEEILKAIHQYQKEYQDAEIFLYRRKDKKQIFDHDSVA</sequence>
<proteinExistence type="predicted"/>
<gene>
    <name evidence="1" type="ORF">WMO28_09485</name>
</gene>
<evidence type="ECO:0000313" key="1">
    <source>
        <dbReference type="EMBL" id="MEQ2371171.1"/>
    </source>
</evidence>
<dbReference type="RefSeq" id="WP_349056794.1">
    <property type="nucleotide sequence ID" value="NZ_JBBMEJ010000010.1"/>
</dbReference>
<comment type="caution">
    <text evidence="1">The sequence shown here is derived from an EMBL/GenBank/DDBJ whole genome shotgun (WGS) entry which is preliminary data.</text>
</comment>
<reference evidence="1 2" key="1">
    <citation type="submission" date="2024-03" db="EMBL/GenBank/DDBJ databases">
        <title>Human intestinal bacterial collection.</title>
        <authorList>
            <person name="Pauvert C."/>
            <person name="Hitch T.C.A."/>
            <person name="Clavel T."/>
        </authorList>
    </citation>
    <scope>NUCLEOTIDE SEQUENCE [LARGE SCALE GENOMIC DNA]</scope>
    <source>
        <strain evidence="1 2">CLA-JM-H16</strain>
    </source>
</reference>
<dbReference type="EMBL" id="JBBMEJ010000010">
    <property type="protein sequence ID" value="MEQ2371171.1"/>
    <property type="molecule type" value="Genomic_DNA"/>
</dbReference>
<dbReference type="Proteomes" id="UP001473063">
    <property type="component" value="Unassembled WGS sequence"/>
</dbReference>
<accession>A0ABV1BG17</accession>